<dbReference type="Gene3D" id="3.10.129.10">
    <property type="entry name" value="Hotdog Thioesterase"/>
    <property type="match status" value="1"/>
</dbReference>
<dbReference type="SUPFAM" id="SSF54637">
    <property type="entry name" value="Thioesterase/thiol ester dehydrase-isomerase"/>
    <property type="match status" value="1"/>
</dbReference>
<dbReference type="InterPro" id="IPR054545">
    <property type="entry name" value="ApeI-like"/>
</dbReference>
<dbReference type="Pfam" id="PF22818">
    <property type="entry name" value="ApeI-like"/>
    <property type="match status" value="1"/>
</dbReference>
<dbReference type="Proteomes" id="UP001163328">
    <property type="component" value="Chromosome"/>
</dbReference>
<dbReference type="RefSeq" id="WP_264433294.1">
    <property type="nucleotide sequence ID" value="NZ_CP081495.1"/>
</dbReference>
<organism evidence="2 3">
    <name type="scientific">Flavobacterium agricola</name>
    <dbReference type="NCBI Taxonomy" id="2870839"/>
    <lineage>
        <taxon>Bacteria</taxon>
        <taxon>Pseudomonadati</taxon>
        <taxon>Bacteroidota</taxon>
        <taxon>Flavobacteriia</taxon>
        <taxon>Flavobacteriales</taxon>
        <taxon>Flavobacteriaceae</taxon>
        <taxon>Flavobacterium</taxon>
    </lineage>
</organism>
<keyword evidence="3" id="KW-1185">Reference proteome</keyword>
<feature type="domain" description="ApeI dehydratase-like" evidence="1">
    <location>
        <begin position="15"/>
        <end position="92"/>
    </location>
</feature>
<sequence length="124" mass="13915">MLFPNLYHVEQLSKNDSNLVEAVVVLNPAHEIFSGHFPNNPVLPGVCMMQIIKEITEQVVAHKLSLVQSNNIKFMALINPEVTPILRLELEINEIDAGIKVKNTTYFNDVTALKLSSTFKIETV</sequence>
<evidence type="ECO:0000259" key="1">
    <source>
        <dbReference type="Pfam" id="PF22818"/>
    </source>
</evidence>
<accession>A0ABY6LZJ5</accession>
<name>A0ABY6LZJ5_9FLAO</name>
<gene>
    <name evidence="2" type="ORF">K5I29_10875</name>
</gene>
<dbReference type="InterPro" id="IPR029069">
    <property type="entry name" value="HotDog_dom_sf"/>
</dbReference>
<reference evidence="2" key="1">
    <citation type="submission" date="2021-08" db="EMBL/GenBank/DDBJ databases">
        <title>Flavobacterium sp. strain CC-SYL302.</title>
        <authorList>
            <person name="Lin S.-Y."/>
            <person name="Lee T.-H."/>
            <person name="Young C.-C."/>
        </authorList>
    </citation>
    <scope>NUCLEOTIDE SEQUENCE</scope>
    <source>
        <strain evidence="2">CC-SYL302</strain>
    </source>
</reference>
<dbReference type="EMBL" id="CP081495">
    <property type="protein sequence ID" value="UYW00987.1"/>
    <property type="molecule type" value="Genomic_DNA"/>
</dbReference>
<evidence type="ECO:0000313" key="3">
    <source>
        <dbReference type="Proteomes" id="UP001163328"/>
    </source>
</evidence>
<evidence type="ECO:0000313" key="2">
    <source>
        <dbReference type="EMBL" id="UYW00987.1"/>
    </source>
</evidence>
<protein>
    <submittedName>
        <fullName evidence="2">3-hydroxyacyl-ACP dehydratase</fullName>
    </submittedName>
</protein>
<proteinExistence type="predicted"/>